<keyword evidence="5 7" id="KW-0012">Acyltransferase</keyword>
<keyword evidence="3 7" id="KW-0808">Transferase</keyword>
<dbReference type="EMBL" id="JABZFV010000021">
    <property type="protein sequence ID" value="MBF0934415.1"/>
    <property type="molecule type" value="Genomic_DNA"/>
</dbReference>
<dbReference type="InterPro" id="IPR005697">
    <property type="entry name" value="HST_MetA"/>
</dbReference>
<keyword evidence="4 7" id="KW-0486">Methionine biosynthesis</keyword>
<comment type="caution">
    <text evidence="9">The sequence shown here is derived from an EMBL/GenBank/DDBJ whole genome shotgun (WGS) entry which is preliminary data.</text>
</comment>
<evidence type="ECO:0000256" key="8">
    <source>
        <dbReference type="PIRSR" id="PIRSR000450-1"/>
    </source>
</evidence>
<dbReference type="AlphaFoldDB" id="A0A929QT38"/>
<dbReference type="CDD" id="cd03131">
    <property type="entry name" value="GATase1_HTS"/>
    <property type="match status" value="1"/>
</dbReference>
<evidence type="ECO:0000256" key="7">
    <source>
        <dbReference type="HAMAP-Rule" id="MF_00295"/>
    </source>
</evidence>
<feature type="binding site" evidence="7">
    <location>
        <position position="163"/>
    </location>
    <ligand>
        <name>substrate</name>
    </ligand>
</feature>
<dbReference type="HAMAP" id="MF_00295">
    <property type="entry name" value="MetA_acyltransf"/>
    <property type="match status" value="1"/>
</dbReference>
<dbReference type="EC" id="2.3.1.31" evidence="7"/>
<dbReference type="GO" id="GO:0005737">
    <property type="term" value="C:cytoplasm"/>
    <property type="evidence" value="ECO:0007669"/>
    <property type="project" value="UniProtKB-SubCell"/>
</dbReference>
<comment type="caution">
    <text evidence="7">Lacks conserved residue(s) required for the propagation of feature annotation.</text>
</comment>
<comment type="similarity">
    <text evidence="7">Belongs to the MetA family.</text>
</comment>
<comment type="function">
    <text evidence="7">Transfers an acetyl group from acetyl-CoA to L-homoserine, forming acetyl-L-homoserine.</text>
</comment>
<evidence type="ECO:0000256" key="1">
    <source>
        <dbReference type="ARBA" id="ARBA00022490"/>
    </source>
</evidence>
<evidence type="ECO:0000313" key="9">
    <source>
        <dbReference type="EMBL" id="MBF0934415.1"/>
    </source>
</evidence>
<dbReference type="Proteomes" id="UP000757900">
    <property type="component" value="Unassembled WGS sequence"/>
</dbReference>
<dbReference type="PIRSF" id="PIRSF000450">
    <property type="entry name" value="H_ser_succinyltr"/>
    <property type="match status" value="1"/>
</dbReference>
<comment type="pathway">
    <text evidence="7">Amino-acid biosynthesis; L-methionine biosynthesis via de novo pathway; O-acetyl-L-homoserine from L-homoserine: step 1/1.</text>
</comment>
<comment type="subcellular location">
    <subcellularLocation>
        <location evidence="7">Cytoplasm</location>
    </subcellularLocation>
</comment>
<dbReference type="InterPro" id="IPR029062">
    <property type="entry name" value="Class_I_gatase-like"/>
</dbReference>
<dbReference type="PANTHER" id="PTHR20919">
    <property type="entry name" value="HOMOSERINE O-SUCCINYLTRANSFERASE"/>
    <property type="match status" value="1"/>
</dbReference>
<evidence type="ECO:0000256" key="6">
    <source>
        <dbReference type="ARBA" id="ARBA00049043"/>
    </source>
</evidence>
<dbReference type="Pfam" id="PF04204">
    <property type="entry name" value="HTS"/>
    <property type="match status" value="1"/>
</dbReference>
<dbReference type="SUPFAM" id="SSF52317">
    <property type="entry name" value="Class I glutamine amidotransferase-like"/>
    <property type="match status" value="1"/>
</dbReference>
<accession>A0A929QT38</accession>
<keyword evidence="2 7" id="KW-0028">Amino-acid biosynthesis</keyword>
<sequence length="309" mass="35957">MPIRIADGLPAKQELLREGIQVMEEQTAQRQDIRPLKILLLNLMPKKEETELQFLRLLGSQPLQIEVDFLQMSSRKSSHTNASHLEKFYYQFNQIQDRYYDGLIVTGAPVEHLDFEDVTYWQELQRIFDWSISHVFSCLHICWGAQARLYTDYGITKHSLPIKLFGIFSHELTQRHHPLTRGMDDSFLAPQSRHTGIDEAKLAQHPELDVLATAPETGTLLAASKDNRQIFVTGHMEYDALTLDQEYRRDLGSNPQVCLPLNYYPQDQADLPPQHRWRSSAYLFFHNWLNLVYQQTPYDLTTLDNQSAK</sequence>
<dbReference type="InterPro" id="IPR033752">
    <property type="entry name" value="MetA_family"/>
</dbReference>
<feature type="site" description="Important for acyl-CoA specificity" evidence="7">
    <location>
        <position position="111"/>
    </location>
</feature>
<dbReference type="GO" id="GO:0004414">
    <property type="term" value="F:homoserine O-acetyltransferase activity"/>
    <property type="evidence" value="ECO:0007669"/>
    <property type="project" value="UniProtKB-EC"/>
</dbReference>
<evidence type="ECO:0000313" key="10">
    <source>
        <dbReference type="Proteomes" id="UP000757900"/>
    </source>
</evidence>
<reference evidence="9" key="1">
    <citation type="submission" date="2020-04" db="EMBL/GenBank/DDBJ databases">
        <title>Deep metagenomics examines the oral microbiome during advanced dental caries in children, revealing novel taxa and co-occurrences with host molecules.</title>
        <authorList>
            <person name="Baker J.L."/>
            <person name="Morton J.T."/>
            <person name="Dinis M."/>
            <person name="Alvarez R."/>
            <person name="Tran N.C."/>
            <person name="Knight R."/>
            <person name="Edlund A."/>
        </authorList>
    </citation>
    <scope>NUCLEOTIDE SEQUENCE</scope>
    <source>
        <strain evidence="9">JCVI_23_bin.16</strain>
    </source>
</reference>
<evidence type="ECO:0000256" key="4">
    <source>
        <dbReference type="ARBA" id="ARBA00023167"/>
    </source>
</evidence>
<feature type="binding site" evidence="7">
    <location>
        <position position="192"/>
    </location>
    <ligand>
        <name>substrate</name>
    </ligand>
</feature>
<dbReference type="PANTHER" id="PTHR20919:SF0">
    <property type="entry name" value="HOMOSERINE O-SUCCINYLTRANSFERASE"/>
    <property type="match status" value="1"/>
</dbReference>
<comment type="catalytic activity">
    <reaction evidence="6 7">
        <text>L-homoserine + acetyl-CoA = O-acetyl-L-homoserine + CoA</text>
        <dbReference type="Rhea" id="RHEA:13701"/>
        <dbReference type="ChEBI" id="CHEBI:57287"/>
        <dbReference type="ChEBI" id="CHEBI:57288"/>
        <dbReference type="ChEBI" id="CHEBI:57476"/>
        <dbReference type="ChEBI" id="CHEBI:57716"/>
        <dbReference type="EC" id="2.3.1.31"/>
    </reaction>
</comment>
<keyword evidence="1 7" id="KW-0963">Cytoplasm</keyword>
<gene>
    <name evidence="9" type="primary">metA</name>
    <name evidence="7" type="synonym">metAA</name>
    <name evidence="9" type="ORF">HXK00_02070</name>
</gene>
<feature type="active site" description="Acyl-thioester intermediate" evidence="7 8">
    <location>
        <position position="142"/>
    </location>
</feature>
<evidence type="ECO:0000256" key="2">
    <source>
        <dbReference type="ARBA" id="ARBA00022605"/>
    </source>
</evidence>
<dbReference type="GO" id="GO:0008899">
    <property type="term" value="F:homoserine O-succinyltransferase activity"/>
    <property type="evidence" value="ECO:0007669"/>
    <property type="project" value="UniProtKB-UniRule"/>
</dbReference>
<feature type="binding site" evidence="7">
    <location>
        <position position="249"/>
    </location>
    <ligand>
        <name>substrate</name>
    </ligand>
</feature>
<proteinExistence type="inferred from homology"/>
<organism evidence="9 10">
    <name type="scientific">Abiotrophia defectiva</name>
    <name type="common">Streptococcus defectivus</name>
    <dbReference type="NCBI Taxonomy" id="46125"/>
    <lineage>
        <taxon>Bacteria</taxon>
        <taxon>Bacillati</taxon>
        <taxon>Bacillota</taxon>
        <taxon>Bacilli</taxon>
        <taxon>Lactobacillales</taxon>
        <taxon>Aerococcaceae</taxon>
        <taxon>Abiotrophia</taxon>
    </lineage>
</organism>
<feature type="site" description="Important for substrate specificity" evidence="7">
    <location>
        <position position="192"/>
    </location>
</feature>
<feature type="active site" description="Proton acceptor" evidence="7">
    <location>
        <position position="235"/>
    </location>
</feature>
<name>A0A929QT38_ABIDE</name>
<protein>
    <recommendedName>
        <fullName evidence="7">Homoserine O-acetyltransferase</fullName>
        <shortName evidence="7">HAT</shortName>
        <ecNumber evidence="7">2.3.1.31</ecNumber>
    </recommendedName>
    <alternativeName>
        <fullName evidence="7">Homoserine transacetylase</fullName>
        <shortName evidence="7">HTA</shortName>
    </alternativeName>
</protein>
<dbReference type="Gene3D" id="3.40.50.880">
    <property type="match status" value="1"/>
</dbReference>
<dbReference type="GO" id="GO:0019281">
    <property type="term" value="P:L-methionine biosynthetic process from homoserine via O-succinyl-L-homoserine and cystathionine"/>
    <property type="evidence" value="ECO:0007669"/>
    <property type="project" value="InterPro"/>
</dbReference>
<feature type="active site" evidence="7">
    <location>
        <position position="237"/>
    </location>
</feature>
<dbReference type="NCBIfam" id="TIGR01001">
    <property type="entry name" value="metA"/>
    <property type="match status" value="1"/>
</dbReference>
<evidence type="ECO:0000256" key="3">
    <source>
        <dbReference type="ARBA" id="ARBA00022679"/>
    </source>
</evidence>
<evidence type="ECO:0000256" key="5">
    <source>
        <dbReference type="ARBA" id="ARBA00023315"/>
    </source>
</evidence>